<sequence>MQEVGSKNLEKYVQKQLRLLDQLISGISEDIFWQTFPEILGIDAKLNLIAELIKCQDLSVDDIIRIVENDYVYYFKELCGYDLNMEINHSMIFNIL</sequence>
<dbReference type="InterPro" id="IPR054275">
    <property type="entry name" value="DUF7006"/>
</dbReference>
<reference evidence="1 2" key="1">
    <citation type="submission" date="2017-05" db="EMBL/GenBank/DDBJ databases">
        <title>The Genome Sequence of Enterococcus mundtii 6B1_DIV0119.</title>
        <authorList>
            <consortium name="The Broad Institute Genomics Platform"/>
            <consortium name="The Broad Institute Genomic Center for Infectious Diseases"/>
            <person name="Earl A."/>
            <person name="Manson A."/>
            <person name="Schwartman J."/>
            <person name="Gilmore M."/>
            <person name="Abouelleil A."/>
            <person name="Cao P."/>
            <person name="Chapman S."/>
            <person name="Cusick C."/>
            <person name="Shea T."/>
            <person name="Young S."/>
            <person name="Neafsey D."/>
            <person name="Nusbaum C."/>
            <person name="Birren B."/>
        </authorList>
    </citation>
    <scope>NUCLEOTIDE SEQUENCE [LARGE SCALE GENOMIC DNA]</scope>
    <source>
        <strain evidence="1 2">6B1_DIV0119</strain>
    </source>
</reference>
<gene>
    <name evidence="1" type="ORF">A5802_003199</name>
</gene>
<dbReference type="AlphaFoldDB" id="A0A242KLS3"/>
<comment type="caution">
    <text evidence="1">The sequence shown here is derived from an EMBL/GenBank/DDBJ whole genome shotgun (WGS) entry which is preliminary data.</text>
</comment>
<proteinExistence type="predicted"/>
<evidence type="ECO:0000313" key="1">
    <source>
        <dbReference type="EMBL" id="OTP22194.1"/>
    </source>
</evidence>
<evidence type="ECO:0000313" key="2">
    <source>
        <dbReference type="Proteomes" id="UP000195024"/>
    </source>
</evidence>
<name>A0A242KLS3_ENTMU</name>
<protein>
    <submittedName>
        <fullName evidence="1">Uncharacterized protein</fullName>
    </submittedName>
</protein>
<dbReference type="EMBL" id="NGMS01000006">
    <property type="protein sequence ID" value="OTP22194.1"/>
    <property type="molecule type" value="Genomic_DNA"/>
</dbReference>
<dbReference type="Pfam" id="PF22652">
    <property type="entry name" value="DUF7006"/>
    <property type="match status" value="1"/>
</dbReference>
<accession>A0A242KLS3</accession>
<organism evidence="1 2">
    <name type="scientific">Enterococcus mundtii</name>
    <dbReference type="NCBI Taxonomy" id="53346"/>
    <lineage>
        <taxon>Bacteria</taxon>
        <taxon>Bacillati</taxon>
        <taxon>Bacillota</taxon>
        <taxon>Bacilli</taxon>
        <taxon>Lactobacillales</taxon>
        <taxon>Enterococcaceae</taxon>
        <taxon>Enterococcus</taxon>
    </lineage>
</organism>
<dbReference type="Proteomes" id="UP000195024">
    <property type="component" value="Unassembled WGS sequence"/>
</dbReference>